<name>A0ACB5TPC5_CANBO</name>
<sequence length="224" mass="24657">MFSRINSSRAVYNNCIRKFSTSSVVKSHVGSSPIFISPEVKVEINNVLIPKVIPKGKQSIQLTQLVTVSGPKGVLDLEVADFIKLDKNEDKISVEISNSSNKIQKQLWGTYRSLINNNIVGVTEGHSSTLRLQGTGYRAMLETVDGVKWVKMKVGKCVLQGLPIPEGVNVSVPTPTLLVLEGADKQQLNLFAGRLRNFHPPEPYKGKGVYMNGETIKLKAKKVK</sequence>
<evidence type="ECO:0000313" key="2">
    <source>
        <dbReference type="Proteomes" id="UP001165101"/>
    </source>
</evidence>
<proteinExistence type="predicted"/>
<comment type="caution">
    <text evidence="1">The sequence shown here is derived from an EMBL/GenBank/DDBJ whole genome shotgun (WGS) entry which is preliminary data.</text>
</comment>
<evidence type="ECO:0000313" key="1">
    <source>
        <dbReference type="EMBL" id="GME92153.1"/>
    </source>
</evidence>
<organism evidence="1 2">
    <name type="scientific">Candida boidinii</name>
    <name type="common">Yeast</name>
    <dbReference type="NCBI Taxonomy" id="5477"/>
    <lineage>
        <taxon>Eukaryota</taxon>
        <taxon>Fungi</taxon>
        <taxon>Dikarya</taxon>
        <taxon>Ascomycota</taxon>
        <taxon>Saccharomycotina</taxon>
        <taxon>Pichiomycetes</taxon>
        <taxon>Pichiales</taxon>
        <taxon>Pichiaceae</taxon>
        <taxon>Ogataea</taxon>
        <taxon>Ogataea/Candida clade</taxon>
    </lineage>
</organism>
<reference evidence="1" key="1">
    <citation type="submission" date="2023-04" db="EMBL/GenBank/DDBJ databases">
        <title>Candida boidinii NBRC 1967.</title>
        <authorList>
            <person name="Ichikawa N."/>
            <person name="Sato H."/>
            <person name="Tonouchi N."/>
        </authorList>
    </citation>
    <scope>NUCLEOTIDE SEQUENCE</scope>
    <source>
        <strain evidence="1">NBRC 1967</strain>
    </source>
</reference>
<keyword evidence="2" id="KW-1185">Reference proteome</keyword>
<accession>A0ACB5TPC5</accession>
<dbReference type="Proteomes" id="UP001165101">
    <property type="component" value="Unassembled WGS sequence"/>
</dbReference>
<gene>
    <name evidence="1" type="ORF">Cboi01_000261100</name>
</gene>
<dbReference type="EMBL" id="BSXV01001221">
    <property type="protein sequence ID" value="GME92153.1"/>
    <property type="molecule type" value="Genomic_DNA"/>
</dbReference>
<protein>
    <submittedName>
        <fullName evidence="1">Unnamed protein product</fullName>
    </submittedName>
</protein>